<sequence>MACTVKGELKCKDGRTSRFTVEAENNLKSIIEGVKKISSEISVVLTELVEEERSVNTERGECRARDEDVEDEDEDEDEDGDEEDRDIETTAVKLKSRPPAKRLKTVTPS</sequence>
<dbReference type="OrthoDB" id="8905128at2759"/>
<dbReference type="GeneID" id="108257832"/>
<name>A0A2D0PY19_ICTPU</name>
<keyword evidence="2" id="KW-1185">Reference proteome</keyword>
<dbReference type="Pfam" id="PF15387">
    <property type="entry name" value="DUF4611"/>
    <property type="match status" value="1"/>
</dbReference>
<reference evidence="3" key="2">
    <citation type="submission" date="2025-08" db="UniProtKB">
        <authorList>
            <consortium name="RefSeq"/>
        </authorList>
    </citation>
    <scope>IDENTIFICATION</scope>
    <source>
        <tissue evidence="3">Blood</tissue>
    </source>
</reference>
<evidence type="ECO:0000313" key="2">
    <source>
        <dbReference type="Proteomes" id="UP000221080"/>
    </source>
</evidence>
<reference evidence="2" key="1">
    <citation type="journal article" date="2016" name="Nat. Commun.">
        <title>The channel catfish genome sequence provides insights into the evolution of scale formation in teleosts.</title>
        <authorList>
            <person name="Liu Z."/>
            <person name="Liu S."/>
            <person name="Yao J."/>
            <person name="Bao L."/>
            <person name="Zhang J."/>
            <person name="Li Y."/>
            <person name="Jiang C."/>
            <person name="Sun L."/>
            <person name="Wang R."/>
            <person name="Zhang Y."/>
            <person name="Zhou T."/>
            <person name="Zeng Q."/>
            <person name="Fu Q."/>
            <person name="Gao S."/>
            <person name="Li N."/>
            <person name="Koren S."/>
            <person name="Jiang Y."/>
            <person name="Zimin A."/>
            <person name="Xu P."/>
            <person name="Phillippy A.M."/>
            <person name="Geng X."/>
            <person name="Song L."/>
            <person name="Sun F."/>
            <person name="Li C."/>
            <person name="Wang X."/>
            <person name="Chen A."/>
            <person name="Jin Y."/>
            <person name="Yuan Z."/>
            <person name="Yang Y."/>
            <person name="Tan S."/>
            <person name="Peatman E."/>
            <person name="Lu J."/>
            <person name="Qin Z."/>
            <person name="Dunham R."/>
            <person name="Li Z."/>
            <person name="Sonstegard T."/>
            <person name="Feng J."/>
            <person name="Danzmann R.G."/>
            <person name="Schroeder S."/>
            <person name="Scheffler B."/>
            <person name="Duke M.V."/>
            <person name="Ballard L."/>
            <person name="Kucuktas H."/>
            <person name="Kaltenboeck L."/>
            <person name="Liu H."/>
            <person name="Armbruster J."/>
            <person name="Xie Y."/>
            <person name="Kirby M.L."/>
            <person name="Tian Y."/>
            <person name="Flanagan M.E."/>
            <person name="Mu W."/>
            <person name="Waldbieser G.C."/>
        </authorList>
    </citation>
    <scope>NUCLEOTIDE SEQUENCE [LARGE SCALE GENOMIC DNA]</scope>
    <source>
        <strain evidence="2">SDA103</strain>
    </source>
</reference>
<proteinExistence type="predicted"/>
<dbReference type="RefSeq" id="XP_017311393.1">
    <property type="nucleotide sequence ID" value="XM_017455904.3"/>
</dbReference>
<dbReference type="GO" id="GO:0000408">
    <property type="term" value="C:EKC/KEOPS complex"/>
    <property type="evidence" value="ECO:0007669"/>
    <property type="project" value="InterPro"/>
</dbReference>
<gene>
    <name evidence="3" type="primary">si:dkeyp-55f12.3</name>
</gene>
<dbReference type="Proteomes" id="UP000221080">
    <property type="component" value="Chromosome 25"/>
</dbReference>
<accession>A0A2D0PY19</accession>
<feature type="compositionally biased region" description="Acidic residues" evidence="1">
    <location>
        <begin position="67"/>
        <end position="86"/>
    </location>
</feature>
<feature type="region of interest" description="Disordered" evidence="1">
    <location>
        <begin position="50"/>
        <end position="109"/>
    </location>
</feature>
<feature type="compositionally biased region" description="Basic and acidic residues" evidence="1">
    <location>
        <begin position="51"/>
        <end position="66"/>
    </location>
</feature>
<protein>
    <submittedName>
        <fullName evidence="3">Nucleolin</fullName>
    </submittedName>
</protein>
<dbReference type="AlphaFoldDB" id="A0A2D0PY19"/>
<dbReference type="KEGG" id="ipu:108257832"/>
<organism evidence="2 3">
    <name type="scientific">Ictalurus punctatus</name>
    <name type="common">Channel catfish</name>
    <name type="synonym">Silurus punctatus</name>
    <dbReference type="NCBI Taxonomy" id="7998"/>
    <lineage>
        <taxon>Eukaryota</taxon>
        <taxon>Metazoa</taxon>
        <taxon>Chordata</taxon>
        <taxon>Craniata</taxon>
        <taxon>Vertebrata</taxon>
        <taxon>Euteleostomi</taxon>
        <taxon>Actinopterygii</taxon>
        <taxon>Neopterygii</taxon>
        <taxon>Teleostei</taxon>
        <taxon>Ostariophysi</taxon>
        <taxon>Siluriformes</taxon>
        <taxon>Ictaluridae</taxon>
        <taxon>Ictalurus</taxon>
    </lineage>
</organism>
<feature type="compositionally biased region" description="Basic residues" evidence="1">
    <location>
        <begin position="94"/>
        <end position="109"/>
    </location>
</feature>
<dbReference type="InterPro" id="IPR027893">
    <property type="entry name" value="GON7_meta"/>
</dbReference>
<evidence type="ECO:0000256" key="1">
    <source>
        <dbReference type="SAM" id="MobiDB-lite"/>
    </source>
</evidence>
<evidence type="ECO:0000313" key="3">
    <source>
        <dbReference type="RefSeq" id="XP_017311393.1"/>
    </source>
</evidence>